<feature type="compositionally biased region" description="Acidic residues" evidence="1">
    <location>
        <begin position="78"/>
        <end position="98"/>
    </location>
</feature>
<feature type="compositionally biased region" description="Basic residues" evidence="1">
    <location>
        <begin position="1"/>
        <end position="10"/>
    </location>
</feature>
<proteinExistence type="predicted"/>
<dbReference type="AlphaFoldDB" id="A0A3N4LBR9"/>
<dbReference type="EMBL" id="ML121573">
    <property type="protein sequence ID" value="RPB20344.1"/>
    <property type="molecule type" value="Genomic_DNA"/>
</dbReference>
<feature type="region of interest" description="Disordered" evidence="1">
    <location>
        <begin position="1"/>
        <end position="28"/>
    </location>
</feature>
<keyword evidence="3" id="KW-1185">Reference proteome</keyword>
<accession>A0A3N4LBR9</accession>
<dbReference type="InParanoid" id="A0A3N4LBR9"/>
<organism evidence="2 3">
    <name type="scientific">Terfezia boudieri ATCC MYA-4762</name>
    <dbReference type="NCBI Taxonomy" id="1051890"/>
    <lineage>
        <taxon>Eukaryota</taxon>
        <taxon>Fungi</taxon>
        <taxon>Dikarya</taxon>
        <taxon>Ascomycota</taxon>
        <taxon>Pezizomycotina</taxon>
        <taxon>Pezizomycetes</taxon>
        <taxon>Pezizales</taxon>
        <taxon>Pezizaceae</taxon>
        <taxon>Terfezia</taxon>
    </lineage>
</organism>
<evidence type="ECO:0000256" key="1">
    <source>
        <dbReference type="SAM" id="MobiDB-lite"/>
    </source>
</evidence>
<protein>
    <submittedName>
        <fullName evidence="2">Uncharacterized protein</fullName>
    </submittedName>
</protein>
<evidence type="ECO:0000313" key="2">
    <source>
        <dbReference type="EMBL" id="RPB20344.1"/>
    </source>
</evidence>
<dbReference type="Proteomes" id="UP000267821">
    <property type="component" value="Unassembled WGS sequence"/>
</dbReference>
<reference evidence="2 3" key="1">
    <citation type="journal article" date="2018" name="Nat. Ecol. Evol.">
        <title>Pezizomycetes genomes reveal the molecular basis of ectomycorrhizal truffle lifestyle.</title>
        <authorList>
            <person name="Murat C."/>
            <person name="Payen T."/>
            <person name="Noel B."/>
            <person name="Kuo A."/>
            <person name="Morin E."/>
            <person name="Chen J."/>
            <person name="Kohler A."/>
            <person name="Krizsan K."/>
            <person name="Balestrini R."/>
            <person name="Da Silva C."/>
            <person name="Montanini B."/>
            <person name="Hainaut M."/>
            <person name="Levati E."/>
            <person name="Barry K.W."/>
            <person name="Belfiori B."/>
            <person name="Cichocki N."/>
            <person name="Clum A."/>
            <person name="Dockter R.B."/>
            <person name="Fauchery L."/>
            <person name="Guy J."/>
            <person name="Iotti M."/>
            <person name="Le Tacon F."/>
            <person name="Lindquist E.A."/>
            <person name="Lipzen A."/>
            <person name="Malagnac F."/>
            <person name="Mello A."/>
            <person name="Molinier V."/>
            <person name="Miyauchi S."/>
            <person name="Poulain J."/>
            <person name="Riccioni C."/>
            <person name="Rubini A."/>
            <person name="Sitrit Y."/>
            <person name="Splivallo R."/>
            <person name="Traeger S."/>
            <person name="Wang M."/>
            <person name="Zifcakova L."/>
            <person name="Wipf D."/>
            <person name="Zambonelli A."/>
            <person name="Paolocci F."/>
            <person name="Nowrousian M."/>
            <person name="Ottonello S."/>
            <person name="Baldrian P."/>
            <person name="Spatafora J.W."/>
            <person name="Henrissat B."/>
            <person name="Nagy L.G."/>
            <person name="Aury J.M."/>
            <person name="Wincker P."/>
            <person name="Grigoriev I.V."/>
            <person name="Bonfante P."/>
            <person name="Martin F.M."/>
        </authorList>
    </citation>
    <scope>NUCLEOTIDE SEQUENCE [LARGE SCALE GENOMIC DNA]</scope>
    <source>
        <strain evidence="2 3">ATCC MYA-4762</strain>
    </source>
</reference>
<feature type="region of interest" description="Disordered" evidence="1">
    <location>
        <begin position="41"/>
        <end position="103"/>
    </location>
</feature>
<gene>
    <name evidence="2" type="ORF">L211DRAFT_852376</name>
</gene>
<evidence type="ECO:0000313" key="3">
    <source>
        <dbReference type="Proteomes" id="UP000267821"/>
    </source>
</evidence>
<name>A0A3N4LBR9_9PEZI</name>
<sequence length="157" mass="17202">MSNSHIIKRKSGGDKGRSPTKNVGQQQQAMLAMQQGINMRGSIGSPAIGSKHLNHLSAGHENNIMSAFHMGSSSPSRDEDELDMDEDDGDGEEDDGGDDSTIKGEELNYYRLNRCLHLHKQMASDTQDLYTGAYWGPGISTTAHTRLSLLPCWKRGL</sequence>